<accession>A0A0E0CFW0</accession>
<reference evidence="2" key="2">
    <citation type="submission" date="2018-05" db="EMBL/GenBank/DDBJ databases">
        <title>OmerRS3 (Oryza meridionalis Reference Sequence Version 3).</title>
        <authorList>
            <person name="Zhang J."/>
            <person name="Kudrna D."/>
            <person name="Lee S."/>
            <person name="Talag J."/>
            <person name="Welchert J."/>
            <person name="Wing R.A."/>
        </authorList>
    </citation>
    <scope>NUCLEOTIDE SEQUENCE [LARGE SCALE GENOMIC DNA]</scope>
    <source>
        <strain evidence="2">cv. OR44</strain>
    </source>
</reference>
<feature type="region of interest" description="Disordered" evidence="1">
    <location>
        <begin position="58"/>
        <end position="176"/>
    </location>
</feature>
<evidence type="ECO:0000256" key="1">
    <source>
        <dbReference type="SAM" id="MobiDB-lite"/>
    </source>
</evidence>
<dbReference type="Gramene" id="OMERI02G05240.1">
    <property type="protein sequence ID" value="OMERI02G05240.1"/>
    <property type="gene ID" value="OMERI02G05240"/>
</dbReference>
<name>A0A0E0CFW0_9ORYZ</name>
<feature type="compositionally biased region" description="Basic residues" evidence="1">
    <location>
        <begin position="116"/>
        <end position="131"/>
    </location>
</feature>
<sequence length="326" mass="34233">MSTRPLAAGRVARCRSRRRLMMVAPSLEPRLAVVDELVAPAGGARARVAQLASAHERDDLRLLRKPETSKRSSEAEASAEPSEQVNNAESPAASVPSRCVRSNGRHCSSDPPTRAIRPRRAILRVRVKKKTTSSFLAPHGNAPPPSSPSHPPRRPAAGRSSAVLAGRHSRSTSRHPAAVLAFPIRRDAPLHAAPPPSSPATIPGRYRTAPPQSSPSPSACRHSVVLSGRILLPLRSSSVSRFSGRPAPSATGPASLASATSSTTRDRTTTAPATAASPAAARAYTDSFASSSCSTSSASSSGASRESLVARWRLMIGLHLRQSPPK</sequence>
<dbReference type="EnsemblPlants" id="OMERI02G05240.1">
    <property type="protein sequence ID" value="OMERI02G05240.1"/>
    <property type="gene ID" value="OMERI02G05240"/>
</dbReference>
<evidence type="ECO:0000313" key="3">
    <source>
        <dbReference type="Proteomes" id="UP000008021"/>
    </source>
</evidence>
<feature type="compositionally biased region" description="Low complexity" evidence="1">
    <location>
        <begin position="246"/>
        <end position="281"/>
    </location>
</feature>
<dbReference type="AlphaFoldDB" id="A0A0E0CFW0"/>
<keyword evidence="3" id="KW-1185">Reference proteome</keyword>
<protein>
    <submittedName>
        <fullName evidence="2">Uncharacterized protein</fullName>
    </submittedName>
</protein>
<feature type="compositionally biased region" description="Pro residues" evidence="1">
    <location>
        <begin position="141"/>
        <end position="150"/>
    </location>
</feature>
<feature type="compositionally biased region" description="Basic and acidic residues" evidence="1">
    <location>
        <begin position="58"/>
        <end position="74"/>
    </location>
</feature>
<organism evidence="2">
    <name type="scientific">Oryza meridionalis</name>
    <dbReference type="NCBI Taxonomy" id="40149"/>
    <lineage>
        <taxon>Eukaryota</taxon>
        <taxon>Viridiplantae</taxon>
        <taxon>Streptophyta</taxon>
        <taxon>Embryophyta</taxon>
        <taxon>Tracheophyta</taxon>
        <taxon>Spermatophyta</taxon>
        <taxon>Magnoliopsida</taxon>
        <taxon>Liliopsida</taxon>
        <taxon>Poales</taxon>
        <taxon>Poaceae</taxon>
        <taxon>BOP clade</taxon>
        <taxon>Oryzoideae</taxon>
        <taxon>Oryzeae</taxon>
        <taxon>Oryzinae</taxon>
        <taxon>Oryza</taxon>
    </lineage>
</organism>
<feature type="region of interest" description="Disordered" evidence="1">
    <location>
        <begin position="239"/>
        <end position="281"/>
    </location>
</feature>
<dbReference type="HOGENOM" id="CLU_853587_0_0_1"/>
<proteinExistence type="predicted"/>
<reference evidence="2" key="1">
    <citation type="submission" date="2015-04" db="UniProtKB">
        <authorList>
            <consortium name="EnsemblPlants"/>
        </authorList>
    </citation>
    <scope>IDENTIFICATION</scope>
</reference>
<feature type="region of interest" description="Disordered" evidence="1">
    <location>
        <begin position="188"/>
        <end position="221"/>
    </location>
</feature>
<evidence type="ECO:0000313" key="2">
    <source>
        <dbReference type="EnsemblPlants" id="OMERI02G05240.1"/>
    </source>
</evidence>
<dbReference type="Proteomes" id="UP000008021">
    <property type="component" value="Chromosome 2"/>
</dbReference>